<dbReference type="Pfam" id="PF15963">
    <property type="entry name" value="Myb_DNA-bind_7"/>
    <property type="match status" value="1"/>
</dbReference>
<sequence>MVSESARKLAEARREFLLKHENKTPDRSQLKMYDLIYYNPVTNPMKKSKTSTVVPRQITTTPSEEVLKEEEEDNPLAMPAPQVKVGPDGQLILDEQSIVIEQTGVKKHREILSQEAIVEDDDYGGGFYKKRQKSKEWPKWETFKFYKALNVVGTDFLLMQTLFPNRTRQEIKQKYKKEERVNRALVEKTLKYHQEFDTERLEEQLASLQELENVQADANKKTSEKDKNEQHLSRSAKKRRHRLVATSIAQCEATSTNNQENKTIDNETNANDTANSGQHSQTRRGNNKRKSKKSVNDSFDDSSCLSSNSDSDSDTEIYRVRPTRSGRQPKPKKLRARSINTLDNNIENESLVNTETTLSQETPASQEVQKDLSSMPSKDSEDTATSENVATVIPDINQIEPGSLVILTKESVEEPGETILQVYMVSSNVDKKNVDDETVKSDMTPVTPPSELLSTVTNNKLNNKVGAEDAEIINVDDCE</sequence>
<evidence type="ECO:0000256" key="2">
    <source>
        <dbReference type="SAM" id="MobiDB-lite"/>
    </source>
</evidence>
<evidence type="ECO:0000313" key="5">
    <source>
        <dbReference type="Proteomes" id="UP000008237"/>
    </source>
</evidence>
<evidence type="ECO:0000313" key="4">
    <source>
        <dbReference type="EMBL" id="EFN87602.1"/>
    </source>
</evidence>
<dbReference type="GO" id="GO:0000126">
    <property type="term" value="C:transcription factor TFIIIB complex"/>
    <property type="evidence" value="ECO:0007669"/>
    <property type="project" value="TreeGrafter"/>
</dbReference>
<proteinExistence type="predicted"/>
<dbReference type="GO" id="GO:0005634">
    <property type="term" value="C:nucleus"/>
    <property type="evidence" value="ECO:0007669"/>
    <property type="project" value="UniProtKB-SubCell"/>
</dbReference>
<feature type="compositionally biased region" description="Basic residues" evidence="2">
    <location>
        <begin position="321"/>
        <end position="336"/>
    </location>
</feature>
<feature type="region of interest" description="Disordered" evidence="2">
    <location>
        <begin position="217"/>
        <end position="387"/>
    </location>
</feature>
<dbReference type="SUPFAM" id="SSF46689">
    <property type="entry name" value="Homeodomain-like"/>
    <property type="match status" value="1"/>
</dbReference>
<comment type="subcellular location">
    <subcellularLocation>
        <location evidence="1">Nucleus</location>
    </subcellularLocation>
</comment>
<dbReference type="STRING" id="610380.E2B9M1"/>
<dbReference type="GO" id="GO:0070898">
    <property type="term" value="P:RNA polymerase III preinitiation complex assembly"/>
    <property type="evidence" value="ECO:0007669"/>
    <property type="project" value="TreeGrafter"/>
</dbReference>
<feature type="compositionally biased region" description="Basic and acidic residues" evidence="2">
    <location>
        <begin position="218"/>
        <end position="232"/>
    </location>
</feature>
<dbReference type="InterPro" id="IPR009057">
    <property type="entry name" value="Homeodomain-like_sf"/>
</dbReference>
<accession>E2B9M1</accession>
<feature type="compositionally biased region" description="Basic residues" evidence="2">
    <location>
        <begin position="281"/>
        <end position="293"/>
    </location>
</feature>
<dbReference type="PANTHER" id="PTHR22929">
    <property type="entry name" value="RNA POLYMERASE III TRANSCRIPTION INITIATION FACTOR B"/>
    <property type="match status" value="1"/>
</dbReference>
<feature type="compositionally biased region" description="Basic residues" evidence="2">
    <location>
        <begin position="234"/>
        <end position="243"/>
    </location>
</feature>
<dbReference type="GO" id="GO:0001156">
    <property type="term" value="F:TFIIIC-class transcription factor complex binding"/>
    <property type="evidence" value="ECO:0007669"/>
    <property type="project" value="TreeGrafter"/>
</dbReference>
<dbReference type="InterPro" id="IPR001005">
    <property type="entry name" value="SANT/Myb"/>
</dbReference>
<dbReference type="InParanoid" id="E2B9M1"/>
<dbReference type="OMA" id="RRVERCI"/>
<organism evidence="5">
    <name type="scientific">Harpegnathos saltator</name>
    <name type="common">Jerdon's jumping ant</name>
    <dbReference type="NCBI Taxonomy" id="610380"/>
    <lineage>
        <taxon>Eukaryota</taxon>
        <taxon>Metazoa</taxon>
        <taxon>Ecdysozoa</taxon>
        <taxon>Arthropoda</taxon>
        <taxon>Hexapoda</taxon>
        <taxon>Insecta</taxon>
        <taxon>Pterygota</taxon>
        <taxon>Neoptera</taxon>
        <taxon>Endopterygota</taxon>
        <taxon>Hymenoptera</taxon>
        <taxon>Apocrita</taxon>
        <taxon>Aculeata</taxon>
        <taxon>Formicoidea</taxon>
        <taxon>Formicidae</taxon>
        <taxon>Ponerinae</taxon>
        <taxon>Ponerini</taxon>
        <taxon>Harpegnathos</taxon>
    </lineage>
</organism>
<keyword evidence="5" id="KW-1185">Reference proteome</keyword>
<gene>
    <name evidence="4" type="ORF">EAI_06430</name>
</gene>
<dbReference type="CDD" id="cd00167">
    <property type="entry name" value="SANT"/>
    <property type="match status" value="1"/>
</dbReference>
<dbReference type="InterPro" id="IPR039467">
    <property type="entry name" value="TFIIIB_B''_Myb"/>
</dbReference>
<feature type="compositionally biased region" description="Low complexity" evidence="2">
    <location>
        <begin position="301"/>
        <end position="310"/>
    </location>
</feature>
<dbReference type="OrthoDB" id="272624at2759"/>
<dbReference type="Proteomes" id="UP000008237">
    <property type="component" value="Unassembled WGS sequence"/>
</dbReference>
<dbReference type="SMART" id="SM00717">
    <property type="entry name" value="SANT"/>
    <property type="match status" value="1"/>
</dbReference>
<dbReference type="AlphaFoldDB" id="E2B9M1"/>
<feature type="domain" description="Myb-like" evidence="3">
    <location>
        <begin position="133"/>
        <end position="181"/>
    </location>
</feature>
<name>E2B9M1_HARSA</name>
<reference evidence="4 5" key="1">
    <citation type="journal article" date="2010" name="Science">
        <title>Genomic comparison of the ants Camponotus floridanus and Harpegnathos saltator.</title>
        <authorList>
            <person name="Bonasio R."/>
            <person name="Zhang G."/>
            <person name="Ye C."/>
            <person name="Mutti N.S."/>
            <person name="Fang X."/>
            <person name="Qin N."/>
            <person name="Donahue G."/>
            <person name="Yang P."/>
            <person name="Li Q."/>
            <person name="Li C."/>
            <person name="Zhang P."/>
            <person name="Huang Z."/>
            <person name="Berger S.L."/>
            <person name="Reinberg D."/>
            <person name="Wang J."/>
            <person name="Liebig J."/>
        </authorList>
    </citation>
    <scope>NUCLEOTIDE SEQUENCE [LARGE SCALE GENOMIC DNA]</scope>
    <source>
        <strain evidence="4 5">R22 G/1</strain>
    </source>
</reference>
<evidence type="ECO:0000256" key="1">
    <source>
        <dbReference type="ARBA" id="ARBA00004123"/>
    </source>
</evidence>
<evidence type="ECO:0000259" key="3">
    <source>
        <dbReference type="SMART" id="SM00717"/>
    </source>
</evidence>
<feature type="compositionally biased region" description="Polar residues" evidence="2">
    <location>
        <begin position="338"/>
        <end position="387"/>
    </location>
</feature>
<dbReference type="EMBL" id="GL446573">
    <property type="protein sequence ID" value="EFN87602.1"/>
    <property type="molecule type" value="Genomic_DNA"/>
</dbReference>
<feature type="compositionally biased region" description="Polar residues" evidence="2">
    <location>
        <begin position="247"/>
        <end position="280"/>
    </location>
</feature>
<dbReference type="PANTHER" id="PTHR22929:SF0">
    <property type="entry name" value="TRANSCRIPTION FACTOR TFIIIB COMPONENT B'' HOMOLOG"/>
    <property type="match status" value="1"/>
</dbReference>
<protein>
    <submittedName>
        <fullName evidence="4">Transcription factor TFIIIB component B''-like protein</fullName>
    </submittedName>
</protein>